<evidence type="ECO:0000313" key="4">
    <source>
        <dbReference type="Proteomes" id="UP000185003"/>
    </source>
</evidence>
<gene>
    <name evidence="3" type="ORF">SAMN04488055_0675</name>
</gene>
<reference evidence="3 4" key="1">
    <citation type="submission" date="2016-11" db="EMBL/GenBank/DDBJ databases">
        <authorList>
            <person name="Jaros S."/>
            <person name="Januszkiewicz K."/>
            <person name="Wedrychowicz H."/>
        </authorList>
    </citation>
    <scope>NUCLEOTIDE SEQUENCE [LARGE SCALE GENOMIC DNA]</scope>
    <source>
        <strain evidence="3 4">DSM 24787</strain>
    </source>
</reference>
<evidence type="ECO:0000256" key="1">
    <source>
        <dbReference type="SAM" id="Coils"/>
    </source>
</evidence>
<protein>
    <submittedName>
        <fullName evidence="3">Shufflon protein, N-terminal constant region</fullName>
    </submittedName>
</protein>
<sequence length="864" mass="94587">MKQILGVLFILLVSQQAYTQHVYQIRADSVRIYNVCDTAELIIENRTRGVAGFLFNKGNGRTEFRRLQLESIGGNQIAISGQDTLDISTLPGIGGVDTIYRDGDNIKYSKRGILYSLYAPLPQFYEIPAGTAYSFSQYQPNRLTAFNAYISPDMPMFSDQALTNTSTEKTYYYAGHTVSNGSAGYQMAVNWDGEQTGPKGAFLRNKDDTQGAWGQWRELLFKDYAENAFATKLNLQTSGQATVHWGNIVGAPSFSLNENLQSVTDRGSTTSNNIQANGLYLQGTGTLLSKGNYGSLRITTPSGYTEVGSQNGGWSHFETDRPAFYFGKDIHVLGAVRGYNNTGYFDGLSVGLQSGNGNGIRFWDGNSDYSIWMSDAVHGTFGGRVYNAGVNDFNMYFRITGYNRGFVFIPGNNVPVVQIDTDGMYNGKWYRSVGDGGWVSETYGGGWHMQDATWIRSVGAKSIYHDAGILRTDGTLQVGGAGSTFNAPNGGVPTINGNTIWHAGNDGAGSGLDADMVDGMHAADLVGNWGQVTNHAGTSDFNGINRFGSTFINGGGAAPANGPGNGSLNQYYSWAFGLGAEYGVGNYNLQMAMGRPGGGGTETAPYLYRRFLENGTYTPWTKIAAGYADNAGALNNIDASRFVYGMNASATNDISVTNLNSVNKSGFYNGYNMQNAPSSDWYNVIHSEYTGATYGNQIAQKFTGNTNEVNVFLRTQYNGSWGSWREIWHTGNLTFSVTADAYKLAQRDGSGQLIATGFYQSSLSSLKENIETFNEPALPLINSLVIKAFNYKDDQEKNQHFGIIADNSDWHFSTRKQDRFDTNSSLAIAIKAIQELSKEKEQLQKQVNDMEERLKRLEKLLLVK</sequence>
<keyword evidence="4" id="KW-1185">Reference proteome</keyword>
<dbReference type="InterPro" id="IPR030392">
    <property type="entry name" value="S74_ICA"/>
</dbReference>
<dbReference type="Pfam" id="PF04917">
    <property type="entry name" value="Shufflon_N"/>
    <property type="match status" value="1"/>
</dbReference>
<organism evidence="3 4">
    <name type="scientific">Chitinophaga niabensis</name>
    <dbReference type="NCBI Taxonomy" id="536979"/>
    <lineage>
        <taxon>Bacteria</taxon>
        <taxon>Pseudomonadati</taxon>
        <taxon>Bacteroidota</taxon>
        <taxon>Chitinophagia</taxon>
        <taxon>Chitinophagales</taxon>
        <taxon>Chitinophagaceae</taxon>
        <taxon>Chitinophaga</taxon>
    </lineage>
</organism>
<dbReference type="RefSeq" id="WP_074237840.1">
    <property type="nucleotide sequence ID" value="NZ_FSRA01000001.1"/>
</dbReference>
<dbReference type="EMBL" id="FSRA01000001">
    <property type="protein sequence ID" value="SIN69287.1"/>
    <property type="molecule type" value="Genomic_DNA"/>
</dbReference>
<dbReference type="PROSITE" id="PS51688">
    <property type="entry name" value="ICA"/>
    <property type="match status" value="1"/>
</dbReference>
<accession>A0A1N6DEZ1</accession>
<feature type="domain" description="Peptidase S74" evidence="2">
    <location>
        <begin position="762"/>
        <end position="854"/>
    </location>
</feature>
<feature type="coiled-coil region" evidence="1">
    <location>
        <begin position="826"/>
        <end position="860"/>
    </location>
</feature>
<evidence type="ECO:0000313" key="3">
    <source>
        <dbReference type="EMBL" id="SIN69287.1"/>
    </source>
</evidence>
<dbReference type="STRING" id="536979.SAMN04488055_0675"/>
<dbReference type="CDD" id="cd19958">
    <property type="entry name" value="pyocin_knob"/>
    <property type="match status" value="1"/>
</dbReference>
<dbReference type="AlphaFoldDB" id="A0A1N6DEZ1"/>
<evidence type="ECO:0000259" key="2">
    <source>
        <dbReference type="PROSITE" id="PS51688"/>
    </source>
</evidence>
<dbReference type="Pfam" id="PF13884">
    <property type="entry name" value="Peptidase_S74"/>
    <property type="match status" value="1"/>
</dbReference>
<proteinExistence type="predicted"/>
<dbReference type="Proteomes" id="UP000185003">
    <property type="component" value="Unassembled WGS sequence"/>
</dbReference>
<keyword evidence="1" id="KW-0175">Coiled coil</keyword>
<dbReference type="InterPro" id="IPR007001">
    <property type="entry name" value="Shufflon_N"/>
</dbReference>
<name>A0A1N6DEZ1_9BACT</name>